<evidence type="ECO:0000313" key="2">
    <source>
        <dbReference type="Proteomes" id="UP001595776"/>
    </source>
</evidence>
<keyword evidence="2" id="KW-1185">Reference proteome</keyword>
<proteinExistence type="predicted"/>
<dbReference type="RefSeq" id="WP_156431864.1">
    <property type="nucleotide sequence ID" value="NZ_JBHSCR010000023.1"/>
</dbReference>
<organism evidence="1 2">
    <name type="scientific">Kordiimonas lipolytica</name>
    <dbReference type="NCBI Taxonomy" id="1662421"/>
    <lineage>
        <taxon>Bacteria</taxon>
        <taxon>Pseudomonadati</taxon>
        <taxon>Pseudomonadota</taxon>
        <taxon>Alphaproteobacteria</taxon>
        <taxon>Kordiimonadales</taxon>
        <taxon>Kordiimonadaceae</taxon>
        <taxon>Kordiimonas</taxon>
    </lineage>
</organism>
<dbReference type="EMBL" id="JBHSCR010000023">
    <property type="protein sequence ID" value="MFC4349502.1"/>
    <property type="molecule type" value="Genomic_DNA"/>
</dbReference>
<sequence length="157" mass="18178">MNTYTPAQALQPDEFLNSYLLRRILMAEPTSPKNLSGIVAASRSWYLLPKVPPHLGYLFAHLTYSEKLKIVIDTTNIWTMEFTNNPFYLPRACAAVFEGAQLTTSFARATGWTTPIHYCPGCFMAQLEQFGFVWFKRDWLISSRCEKHVRRQINCYQ</sequence>
<protein>
    <recommendedName>
        <fullName evidence="3">TniQ protein</fullName>
    </recommendedName>
</protein>
<evidence type="ECO:0000313" key="1">
    <source>
        <dbReference type="EMBL" id="MFC4349502.1"/>
    </source>
</evidence>
<gene>
    <name evidence="1" type="ORF">ACFO5Q_16735</name>
</gene>
<comment type="caution">
    <text evidence="1">The sequence shown here is derived from an EMBL/GenBank/DDBJ whole genome shotgun (WGS) entry which is preliminary data.</text>
</comment>
<reference evidence="2" key="1">
    <citation type="journal article" date="2019" name="Int. J. Syst. Evol. Microbiol.">
        <title>The Global Catalogue of Microorganisms (GCM) 10K type strain sequencing project: providing services to taxonomists for standard genome sequencing and annotation.</title>
        <authorList>
            <consortium name="The Broad Institute Genomics Platform"/>
            <consortium name="The Broad Institute Genome Sequencing Center for Infectious Disease"/>
            <person name="Wu L."/>
            <person name="Ma J."/>
        </authorList>
    </citation>
    <scope>NUCLEOTIDE SEQUENCE [LARGE SCALE GENOMIC DNA]</scope>
    <source>
        <strain evidence="2">CGMCC 1.15304</strain>
    </source>
</reference>
<accession>A0ABV8UE35</accession>
<evidence type="ECO:0008006" key="3">
    <source>
        <dbReference type="Google" id="ProtNLM"/>
    </source>
</evidence>
<dbReference type="Proteomes" id="UP001595776">
    <property type="component" value="Unassembled WGS sequence"/>
</dbReference>
<name>A0ABV8UE35_9PROT</name>